<evidence type="ECO:0000313" key="3">
    <source>
        <dbReference type="EMBL" id="RZF36919.1"/>
    </source>
</evidence>
<dbReference type="Proteomes" id="UP000291343">
    <property type="component" value="Unassembled WGS sequence"/>
</dbReference>
<dbReference type="PANTHER" id="PTHR12661:SF5">
    <property type="entry name" value="SUPPRESSOR OF SWI4 1 HOMOLOG"/>
    <property type="match status" value="1"/>
</dbReference>
<feature type="compositionally biased region" description="Low complexity" evidence="1">
    <location>
        <begin position="454"/>
        <end position="465"/>
    </location>
</feature>
<dbReference type="FunCoup" id="A0A482WTI5">
    <property type="interactions" value="1052"/>
</dbReference>
<feature type="compositionally biased region" description="Basic and acidic residues" evidence="1">
    <location>
        <begin position="423"/>
        <end position="434"/>
    </location>
</feature>
<dbReference type="InterPro" id="IPR045112">
    <property type="entry name" value="PPAN-like"/>
</dbReference>
<protein>
    <recommendedName>
        <fullName evidence="2">Brix domain-containing protein</fullName>
    </recommendedName>
</protein>
<feature type="region of interest" description="Disordered" evidence="1">
    <location>
        <begin position="383"/>
        <end position="504"/>
    </location>
</feature>
<dbReference type="InParanoid" id="A0A482WTI5"/>
<keyword evidence="4" id="KW-1185">Reference proteome</keyword>
<dbReference type="OrthoDB" id="10261452at2759"/>
<feature type="region of interest" description="Disordered" evidence="1">
    <location>
        <begin position="242"/>
        <end position="267"/>
    </location>
</feature>
<dbReference type="GO" id="GO:0000027">
    <property type="term" value="P:ribosomal large subunit assembly"/>
    <property type="evidence" value="ECO:0007669"/>
    <property type="project" value="TreeGrafter"/>
</dbReference>
<dbReference type="GO" id="GO:0006364">
    <property type="term" value="P:rRNA processing"/>
    <property type="evidence" value="ECO:0007669"/>
    <property type="project" value="InterPro"/>
</dbReference>
<evidence type="ECO:0000256" key="1">
    <source>
        <dbReference type="SAM" id="MobiDB-lite"/>
    </source>
</evidence>
<accession>A0A482WTI5</accession>
<dbReference type="EMBL" id="QKKF02025464">
    <property type="protein sequence ID" value="RZF36919.1"/>
    <property type="molecule type" value="Genomic_DNA"/>
</dbReference>
<organism evidence="3 4">
    <name type="scientific">Laodelphax striatellus</name>
    <name type="common">Small brown planthopper</name>
    <name type="synonym">Delphax striatella</name>
    <dbReference type="NCBI Taxonomy" id="195883"/>
    <lineage>
        <taxon>Eukaryota</taxon>
        <taxon>Metazoa</taxon>
        <taxon>Ecdysozoa</taxon>
        <taxon>Arthropoda</taxon>
        <taxon>Hexapoda</taxon>
        <taxon>Insecta</taxon>
        <taxon>Pterygota</taxon>
        <taxon>Neoptera</taxon>
        <taxon>Paraneoptera</taxon>
        <taxon>Hemiptera</taxon>
        <taxon>Auchenorrhyncha</taxon>
        <taxon>Fulgoroidea</taxon>
        <taxon>Delphacidae</taxon>
        <taxon>Criomorphinae</taxon>
        <taxon>Laodelphax</taxon>
    </lineage>
</organism>
<name>A0A482WTI5_LAOST</name>
<dbReference type="PROSITE" id="PS50833">
    <property type="entry name" value="BRIX"/>
    <property type="match status" value="1"/>
</dbReference>
<reference evidence="3 4" key="1">
    <citation type="journal article" date="2017" name="Gigascience">
        <title>Genome sequence of the small brown planthopper, Laodelphax striatellus.</title>
        <authorList>
            <person name="Zhu J."/>
            <person name="Jiang F."/>
            <person name="Wang X."/>
            <person name="Yang P."/>
            <person name="Bao Y."/>
            <person name="Zhao W."/>
            <person name="Wang W."/>
            <person name="Lu H."/>
            <person name="Wang Q."/>
            <person name="Cui N."/>
            <person name="Li J."/>
            <person name="Chen X."/>
            <person name="Luo L."/>
            <person name="Yu J."/>
            <person name="Kang L."/>
            <person name="Cui F."/>
        </authorList>
    </citation>
    <scope>NUCLEOTIDE SEQUENCE [LARGE SCALE GENOMIC DNA]</scope>
    <source>
        <strain evidence="3">Lst14</strain>
    </source>
</reference>
<proteinExistence type="predicted"/>
<dbReference type="STRING" id="195883.A0A482WTI5"/>
<dbReference type="SMR" id="A0A482WTI5"/>
<evidence type="ECO:0000259" key="2">
    <source>
        <dbReference type="PROSITE" id="PS50833"/>
    </source>
</evidence>
<feature type="compositionally biased region" description="Low complexity" evidence="1">
    <location>
        <begin position="435"/>
        <end position="446"/>
    </location>
</feature>
<evidence type="ECO:0000313" key="4">
    <source>
        <dbReference type="Proteomes" id="UP000291343"/>
    </source>
</evidence>
<dbReference type="PANTHER" id="PTHR12661">
    <property type="entry name" value="PETER PAN-RELATED"/>
    <property type="match status" value="1"/>
</dbReference>
<sequence length="504" mass="57940">MGKHSTKKGRAVKKNKQAKLEEPDELTRAPHSFVIHKGEVGQYVQDLTKDFRRLMEPFTASSLKVRKKNVVKDFVSVAGLLHVSHLVMFTKTDNNAYMRIARLPRGPTLTFKVHSYSLARDVLSLLKKQFVATKHFKHSPLVILNSFSGEGAHIKLMASMFQNMFPAINLAKINLDTVCRSVLFNYNQETKMIDLRHYAIRVVPVGLSKGIKKIVQSKVPNLSKFNDVSEYITKAELLSDSEAEDDPKSHVTLPQKLSSRGNMESSQSAIRLSELGPRMSLQLIKIESGLMEGDVMFHELVTKTQEEIKIINKRKEEKRKLKEQRKRIQEQNKQKKEAEKEELKNKSLEGMKKKQLIDENKKILERVGVEDGDNDEDWYRKEVGEEPDEGLFTQNNNSGRGVKRRKSFTEMKELKKRKLNNGGEKKNSRDDYSRNNRNTNSKFGNSSRDDYSRNNRNSNSKFGNNKNDHKKFKHGDGKFNANRNGMGRNRKNLGSKVTRGRRHV</sequence>
<dbReference type="SMART" id="SM00879">
    <property type="entry name" value="Brix"/>
    <property type="match status" value="1"/>
</dbReference>
<dbReference type="AlphaFoldDB" id="A0A482WTI5"/>
<feature type="compositionally biased region" description="Polar residues" evidence="1">
    <location>
        <begin position="255"/>
        <end position="267"/>
    </location>
</feature>
<comment type="caution">
    <text evidence="3">The sequence shown here is derived from an EMBL/GenBank/DDBJ whole genome shotgun (WGS) entry which is preliminary data.</text>
</comment>
<feature type="domain" description="Brix" evidence="2">
    <location>
        <begin position="30"/>
        <end position="292"/>
    </location>
</feature>
<dbReference type="InterPro" id="IPR007109">
    <property type="entry name" value="Brix"/>
</dbReference>
<dbReference type="GO" id="GO:0019843">
    <property type="term" value="F:rRNA binding"/>
    <property type="evidence" value="ECO:0007669"/>
    <property type="project" value="InterPro"/>
</dbReference>
<feature type="region of interest" description="Disordered" evidence="1">
    <location>
        <begin position="1"/>
        <end position="23"/>
    </location>
</feature>
<dbReference type="Pfam" id="PF04427">
    <property type="entry name" value="Brix"/>
    <property type="match status" value="1"/>
</dbReference>
<gene>
    <name evidence="3" type="ORF">LSTR_LSTR004607</name>
</gene>
<feature type="compositionally biased region" description="Basic residues" evidence="1">
    <location>
        <begin position="1"/>
        <end position="17"/>
    </location>
</feature>
<dbReference type="GO" id="GO:0030687">
    <property type="term" value="C:preribosome, large subunit precursor"/>
    <property type="evidence" value="ECO:0007669"/>
    <property type="project" value="TreeGrafter"/>
</dbReference>
<feature type="region of interest" description="Disordered" evidence="1">
    <location>
        <begin position="319"/>
        <end position="344"/>
    </location>
</feature>
<feature type="compositionally biased region" description="Basic residues" evidence="1">
    <location>
        <begin position="488"/>
        <end position="504"/>
    </location>
</feature>
<dbReference type="SUPFAM" id="SSF52954">
    <property type="entry name" value="Class II aaRS ABD-related"/>
    <property type="match status" value="1"/>
</dbReference>